<feature type="domain" description="RING-type" evidence="4">
    <location>
        <begin position="4"/>
        <end position="40"/>
    </location>
</feature>
<organism evidence="5 6">
    <name type="scientific">Meloidogyne hapla</name>
    <name type="common">Root-knot nematode worm</name>
    <dbReference type="NCBI Taxonomy" id="6305"/>
    <lineage>
        <taxon>Eukaryota</taxon>
        <taxon>Metazoa</taxon>
        <taxon>Ecdysozoa</taxon>
        <taxon>Nematoda</taxon>
        <taxon>Chromadorea</taxon>
        <taxon>Rhabditida</taxon>
        <taxon>Tylenchina</taxon>
        <taxon>Tylenchomorpha</taxon>
        <taxon>Tylenchoidea</taxon>
        <taxon>Meloidogynidae</taxon>
        <taxon>Meloidogyninae</taxon>
        <taxon>Meloidogyne</taxon>
    </lineage>
</organism>
<proteinExistence type="predicted"/>
<dbReference type="AlphaFoldDB" id="A0A1I8AZ70"/>
<dbReference type="PROSITE" id="PS50089">
    <property type="entry name" value="ZF_RING_2"/>
    <property type="match status" value="1"/>
</dbReference>
<dbReference type="GO" id="GO:0008270">
    <property type="term" value="F:zinc ion binding"/>
    <property type="evidence" value="ECO:0007669"/>
    <property type="project" value="UniProtKB-KW"/>
</dbReference>
<evidence type="ECO:0000256" key="1">
    <source>
        <dbReference type="ARBA" id="ARBA00022771"/>
    </source>
</evidence>
<sequence length="178" mass="20001">MAHCIICNKELTKNSILTTCCHSIHLECAYFETTNTCPLDAVLRLKRNNSSAPCNEETKRMKLQPKGFVQNFRLHTQGVPNFLKHIFEKEEQHKKQSTSSECLNKTPCLKLPVFKLDVRIKLIGNGLLIDCLKTNTTGTTIKSKKRQLHLLPPSADLNSITATLSRCGKILTVQVLAL</sequence>
<reference evidence="6" key="1">
    <citation type="submission" date="2016-11" db="UniProtKB">
        <authorList>
            <consortium name="WormBaseParasite"/>
        </authorList>
    </citation>
    <scope>IDENTIFICATION</scope>
</reference>
<dbReference type="Proteomes" id="UP000095281">
    <property type="component" value="Unplaced"/>
</dbReference>
<dbReference type="WBParaSite" id="MhA1_Contig1070.frz3.gene3">
    <property type="protein sequence ID" value="MhA1_Contig1070.frz3.gene3"/>
    <property type="gene ID" value="MhA1_Contig1070.frz3.gene3"/>
</dbReference>
<keyword evidence="5" id="KW-1185">Reference proteome</keyword>
<evidence type="ECO:0000313" key="6">
    <source>
        <dbReference type="WBParaSite" id="MhA1_Contig1070.frz3.gene3"/>
    </source>
</evidence>
<accession>A0A1I8AZ70</accession>
<evidence type="ECO:0000259" key="4">
    <source>
        <dbReference type="PROSITE" id="PS50089"/>
    </source>
</evidence>
<evidence type="ECO:0000256" key="3">
    <source>
        <dbReference type="PROSITE-ProRule" id="PRU00175"/>
    </source>
</evidence>
<name>A0A1I8AZ70_MELHA</name>
<keyword evidence="1 3" id="KW-0479">Metal-binding</keyword>
<evidence type="ECO:0000313" key="5">
    <source>
        <dbReference type="Proteomes" id="UP000095281"/>
    </source>
</evidence>
<keyword evidence="2" id="KW-0862">Zinc</keyword>
<keyword evidence="1 3" id="KW-0863">Zinc-finger</keyword>
<dbReference type="InterPro" id="IPR001841">
    <property type="entry name" value="Znf_RING"/>
</dbReference>
<protein>
    <submittedName>
        <fullName evidence="6">RING-type domain-containing protein</fullName>
    </submittedName>
</protein>
<evidence type="ECO:0000256" key="2">
    <source>
        <dbReference type="ARBA" id="ARBA00022833"/>
    </source>
</evidence>